<dbReference type="InterPro" id="IPR023170">
    <property type="entry name" value="HhH_base_excis_C"/>
</dbReference>
<evidence type="ECO:0000256" key="3">
    <source>
        <dbReference type="ARBA" id="ARBA00022723"/>
    </source>
</evidence>
<feature type="binding site" evidence="12">
    <location>
        <position position="197"/>
    </location>
    <ligand>
        <name>[4Fe-4S] cluster</name>
        <dbReference type="ChEBI" id="CHEBI:49883"/>
    </ligand>
</feature>
<evidence type="ECO:0000256" key="10">
    <source>
        <dbReference type="ARBA" id="ARBA00023239"/>
    </source>
</evidence>
<keyword evidence="11 12" id="KW-0326">Glycosidase</keyword>
<feature type="binding site" evidence="12">
    <location>
        <position position="213"/>
    </location>
    <ligand>
        <name>[4Fe-4S] cluster</name>
        <dbReference type="ChEBI" id="CHEBI:49883"/>
    </ligand>
</feature>
<keyword evidence="2 12" id="KW-0004">4Fe-4S</keyword>
<evidence type="ECO:0000256" key="6">
    <source>
        <dbReference type="ARBA" id="ARBA00023004"/>
    </source>
</evidence>
<dbReference type="InterPro" id="IPR000445">
    <property type="entry name" value="HhH_motif"/>
</dbReference>
<keyword evidence="5 12" id="KW-0378">Hydrolase</keyword>
<evidence type="ECO:0000256" key="7">
    <source>
        <dbReference type="ARBA" id="ARBA00023014"/>
    </source>
</evidence>
<protein>
    <recommendedName>
        <fullName evidence="12">Endonuclease III</fullName>
        <ecNumber evidence="12">4.2.99.18</ecNumber>
    </recommendedName>
    <alternativeName>
        <fullName evidence="12">DNA-(apurinic or apyrimidinic site) lyase</fullName>
    </alternativeName>
</protein>
<dbReference type="PIRSF" id="PIRSF001435">
    <property type="entry name" value="Nth"/>
    <property type="match status" value="1"/>
</dbReference>
<evidence type="ECO:0000256" key="9">
    <source>
        <dbReference type="ARBA" id="ARBA00023204"/>
    </source>
</evidence>
<comment type="cofactor">
    <cofactor evidence="12">
        <name>[4Fe-4S] cluster</name>
        <dbReference type="ChEBI" id="CHEBI:49883"/>
    </cofactor>
    <text evidence="12">Binds 1 [4Fe-4S] cluster.</text>
</comment>
<keyword evidence="4 12" id="KW-0227">DNA damage</keyword>
<dbReference type="HOGENOM" id="CLU_012862_3_3_9"/>
<keyword evidence="14" id="KW-0540">Nuclease</keyword>
<evidence type="ECO:0000259" key="13">
    <source>
        <dbReference type="SMART" id="SM00478"/>
    </source>
</evidence>
<reference evidence="15" key="1">
    <citation type="submission" date="2011-05" db="EMBL/GenBank/DDBJ databases">
        <title>Complete sequence of Desulfotomaculum ruminis DSM 2154.</title>
        <authorList>
            <person name="Lucas S."/>
            <person name="Copeland A."/>
            <person name="Lapidus A."/>
            <person name="Cheng J.-F."/>
            <person name="Goodwin L."/>
            <person name="Pitluck S."/>
            <person name="Lu M."/>
            <person name="Detter J.C."/>
            <person name="Han C."/>
            <person name="Tapia R."/>
            <person name="Land M."/>
            <person name="Hauser L."/>
            <person name="Kyrpides N."/>
            <person name="Ivanova N."/>
            <person name="Mikhailova N."/>
            <person name="Pagani I."/>
            <person name="Stams A.J.M."/>
            <person name="Plugge C.M."/>
            <person name="Muyzer G."/>
            <person name="Kuever J."/>
            <person name="Parshina S.N."/>
            <person name="Ivanova A.E."/>
            <person name="Nazina T.N."/>
            <person name="Brambilla E."/>
            <person name="Spring S."/>
            <person name="Klenk H.-P."/>
            <person name="Woyke T."/>
        </authorList>
    </citation>
    <scope>NUCLEOTIDE SEQUENCE [LARGE SCALE GENOMIC DNA]</scope>
    <source>
        <strain evidence="15">ATCC 23193 / DSM 2154 / NCIB 8452 / DL</strain>
    </source>
</reference>
<dbReference type="Pfam" id="PF00730">
    <property type="entry name" value="HhH-GPD"/>
    <property type="match status" value="1"/>
</dbReference>
<keyword evidence="10 12" id="KW-0456">Lyase</keyword>
<keyword evidence="7 12" id="KW-0411">Iron-sulfur</keyword>
<evidence type="ECO:0000256" key="2">
    <source>
        <dbReference type="ARBA" id="ARBA00022485"/>
    </source>
</evidence>
<comment type="similarity">
    <text evidence="1 12">Belongs to the Nth/MutY family.</text>
</comment>
<dbReference type="EC" id="4.2.99.18" evidence="12"/>
<dbReference type="PROSITE" id="PS01155">
    <property type="entry name" value="ENDONUCLEASE_III_2"/>
    <property type="match status" value="1"/>
</dbReference>
<dbReference type="SMART" id="SM00525">
    <property type="entry name" value="FES"/>
    <property type="match status" value="1"/>
</dbReference>
<evidence type="ECO:0000256" key="1">
    <source>
        <dbReference type="ARBA" id="ARBA00008343"/>
    </source>
</evidence>
<dbReference type="GO" id="GO:0140078">
    <property type="term" value="F:class I DNA-(apurinic or apyrimidinic site) endonuclease activity"/>
    <property type="evidence" value="ECO:0007669"/>
    <property type="project" value="UniProtKB-EC"/>
</dbReference>
<evidence type="ECO:0000256" key="11">
    <source>
        <dbReference type="ARBA" id="ARBA00023295"/>
    </source>
</evidence>
<evidence type="ECO:0000313" key="15">
    <source>
        <dbReference type="Proteomes" id="UP000009234"/>
    </source>
</evidence>
<dbReference type="STRING" id="696281.Desru_1336"/>
<gene>
    <name evidence="12" type="primary">nth</name>
    <name evidence="14" type="ordered locus">Desru_1336</name>
</gene>
<dbReference type="AlphaFoldDB" id="F6DPN2"/>
<dbReference type="FunFam" id="1.10.340.30:FF:000001">
    <property type="entry name" value="Endonuclease III"/>
    <property type="match status" value="1"/>
</dbReference>
<dbReference type="GO" id="GO:0051539">
    <property type="term" value="F:4 iron, 4 sulfur cluster binding"/>
    <property type="evidence" value="ECO:0007669"/>
    <property type="project" value="UniProtKB-UniRule"/>
</dbReference>
<dbReference type="GO" id="GO:0046872">
    <property type="term" value="F:metal ion binding"/>
    <property type="evidence" value="ECO:0007669"/>
    <property type="project" value="UniProtKB-KW"/>
</dbReference>
<dbReference type="Pfam" id="PF00633">
    <property type="entry name" value="HHH"/>
    <property type="match status" value="1"/>
</dbReference>
<dbReference type="Gene3D" id="1.10.340.30">
    <property type="entry name" value="Hypothetical protein, domain 2"/>
    <property type="match status" value="1"/>
</dbReference>
<dbReference type="PROSITE" id="PS00764">
    <property type="entry name" value="ENDONUCLEASE_III_1"/>
    <property type="match status" value="1"/>
</dbReference>
<keyword evidence="8 12" id="KW-0238">DNA-binding</keyword>
<evidence type="ECO:0000256" key="4">
    <source>
        <dbReference type="ARBA" id="ARBA00022763"/>
    </source>
</evidence>
<evidence type="ECO:0000256" key="12">
    <source>
        <dbReference type="HAMAP-Rule" id="MF_00942"/>
    </source>
</evidence>
<dbReference type="HAMAP" id="MF_00942">
    <property type="entry name" value="Nth"/>
    <property type="match status" value="1"/>
</dbReference>
<keyword evidence="6 12" id="KW-0408">Iron</keyword>
<dbReference type="InterPro" id="IPR011257">
    <property type="entry name" value="DNA_glycosylase"/>
</dbReference>
<dbReference type="CDD" id="cd00056">
    <property type="entry name" value="ENDO3c"/>
    <property type="match status" value="1"/>
</dbReference>
<dbReference type="NCBIfam" id="TIGR01083">
    <property type="entry name" value="nth"/>
    <property type="match status" value="1"/>
</dbReference>
<evidence type="ECO:0000313" key="14">
    <source>
        <dbReference type="EMBL" id="AEG59609.1"/>
    </source>
</evidence>
<dbReference type="InterPro" id="IPR004035">
    <property type="entry name" value="Endouclease-III_FeS-bd_BS"/>
</dbReference>
<dbReference type="Gene3D" id="1.10.1670.10">
    <property type="entry name" value="Helix-hairpin-Helix base-excision DNA repair enzymes (C-terminal)"/>
    <property type="match status" value="1"/>
</dbReference>
<reference evidence="14 15" key="2">
    <citation type="journal article" date="2012" name="Stand. Genomic Sci.">
        <title>Complete genome sequence of the sulfate-reducing firmicute Desulfotomaculum ruminis type strain (DL(T)).</title>
        <authorList>
            <person name="Spring S."/>
            <person name="Visser M."/>
            <person name="Lu M."/>
            <person name="Copeland A."/>
            <person name="Lapidus A."/>
            <person name="Lucas S."/>
            <person name="Cheng J.F."/>
            <person name="Han C."/>
            <person name="Tapia R."/>
            <person name="Goodwin L.A."/>
            <person name="Pitluck S."/>
            <person name="Ivanova N."/>
            <person name="Land M."/>
            <person name="Hauser L."/>
            <person name="Larimer F."/>
            <person name="Rohde M."/>
            <person name="Goker M."/>
            <person name="Detter J.C."/>
            <person name="Kyrpides N.C."/>
            <person name="Woyke T."/>
            <person name="Schaap P.J."/>
            <person name="Plugge C.M."/>
            <person name="Muyzer G."/>
            <person name="Kuever J."/>
            <person name="Pereira I.A."/>
            <person name="Parshina S.N."/>
            <person name="Bernier-Latmani R."/>
            <person name="Stams A.J."/>
            <person name="Klenk H.P."/>
        </authorList>
    </citation>
    <scope>NUCLEOTIDE SEQUENCE [LARGE SCALE GENOMIC DNA]</scope>
    <source>
        <strain evidence="15">ATCC 23193 / DSM 2154 / NCIB 8452 / DL</strain>
    </source>
</reference>
<keyword evidence="9 12" id="KW-0234">DNA repair</keyword>
<dbReference type="eggNOG" id="COG0177">
    <property type="taxonomic scope" value="Bacteria"/>
</dbReference>
<organism evidence="14 15">
    <name type="scientific">Desulforamulus ruminis (strain ATCC 23193 / DSM 2154 / NCIMB 8452 / DL)</name>
    <name type="common">Desulfotomaculum ruminis</name>
    <dbReference type="NCBI Taxonomy" id="696281"/>
    <lineage>
        <taxon>Bacteria</taxon>
        <taxon>Bacillati</taxon>
        <taxon>Bacillota</taxon>
        <taxon>Clostridia</taxon>
        <taxon>Eubacteriales</taxon>
        <taxon>Peptococcaceae</taxon>
        <taxon>Desulforamulus</taxon>
    </lineage>
</organism>
<dbReference type="PANTHER" id="PTHR10359">
    <property type="entry name" value="A/G-SPECIFIC ADENINE GLYCOSYLASE/ENDONUCLEASE III"/>
    <property type="match status" value="1"/>
</dbReference>
<dbReference type="GO" id="GO:0019104">
    <property type="term" value="F:DNA N-glycosylase activity"/>
    <property type="evidence" value="ECO:0007669"/>
    <property type="project" value="UniProtKB-UniRule"/>
</dbReference>
<keyword evidence="3 12" id="KW-0479">Metal-binding</keyword>
<keyword evidence="14" id="KW-0255">Endonuclease</keyword>
<dbReference type="GO" id="GO:0003677">
    <property type="term" value="F:DNA binding"/>
    <property type="evidence" value="ECO:0007669"/>
    <property type="project" value="UniProtKB-UniRule"/>
</dbReference>
<dbReference type="GO" id="GO:0006285">
    <property type="term" value="P:base-excision repair, AP site formation"/>
    <property type="evidence" value="ECO:0007669"/>
    <property type="project" value="TreeGrafter"/>
</dbReference>
<feature type="domain" description="HhH-GPD" evidence="13">
    <location>
        <begin position="48"/>
        <end position="195"/>
    </location>
</feature>
<dbReference type="RefSeq" id="WP_013841380.1">
    <property type="nucleotide sequence ID" value="NC_015589.1"/>
</dbReference>
<dbReference type="InterPro" id="IPR003265">
    <property type="entry name" value="HhH-GPD_domain"/>
</dbReference>
<dbReference type="InterPro" id="IPR003651">
    <property type="entry name" value="Endonuclease3_FeS-loop_motif"/>
</dbReference>
<accession>F6DPN2</accession>
<dbReference type="FunFam" id="1.10.1670.10:FF:000001">
    <property type="entry name" value="Endonuclease III"/>
    <property type="match status" value="1"/>
</dbReference>
<feature type="binding site" evidence="12">
    <location>
        <position position="204"/>
    </location>
    <ligand>
        <name>[4Fe-4S] cluster</name>
        <dbReference type="ChEBI" id="CHEBI:49883"/>
    </ligand>
</feature>
<evidence type="ECO:0000256" key="5">
    <source>
        <dbReference type="ARBA" id="ARBA00022801"/>
    </source>
</evidence>
<dbReference type="KEGG" id="dru:Desru_1336"/>
<dbReference type="SMART" id="SM00478">
    <property type="entry name" value="ENDO3c"/>
    <property type="match status" value="1"/>
</dbReference>
<keyword evidence="15" id="KW-1185">Reference proteome</keyword>
<feature type="binding site" evidence="12">
    <location>
        <position position="207"/>
    </location>
    <ligand>
        <name>[4Fe-4S] cluster</name>
        <dbReference type="ChEBI" id="CHEBI:49883"/>
    </ligand>
</feature>
<comment type="catalytic activity">
    <reaction evidence="12">
        <text>2'-deoxyribonucleotide-(2'-deoxyribose 5'-phosphate)-2'-deoxyribonucleotide-DNA = a 3'-end 2'-deoxyribonucleotide-(2,3-dehydro-2,3-deoxyribose 5'-phosphate)-DNA + a 5'-end 5'-phospho-2'-deoxyribonucleoside-DNA + H(+)</text>
        <dbReference type="Rhea" id="RHEA:66592"/>
        <dbReference type="Rhea" id="RHEA-COMP:13180"/>
        <dbReference type="Rhea" id="RHEA-COMP:16897"/>
        <dbReference type="Rhea" id="RHEA-COMP:17067"/>
        <dbReference type="ChEBI" id="CHEBI:15378"/>
        <dbReference type="ChEBI" id="CHEBI:136412"/>
        <dbReference type="ChEBI" id="CHEBI:157695"/>
        <dbReference type="ChEBI" id="CHEBI:167181"/>
        <dbReference type="EC" id="4.2.99.18"/>
    </reaction>
</comment>
<dbReference type="InterPro" id="IPR005759">
    <property type="entry name" value="Nth"/>
</dbReference>
<sequence>MKRKNPQPSSAAVRRAGQIFSRLEEAYPDAVTALSYSTPFELLVAVILSAQSTDQQVNKITEKLFKKYRTPQEFALLTADQLANDIKGCGLFRNKSKHLVETSRILVEQYGGEVPQDRESLMLLPGVGRKTANVVLGVVFGQATFPVDTHVHRLAHRLGLSSGKSPEQTELDLCALIPPEQWQRAHHQLIYHGRRVCDARKPKCPDCCVNDLCPSAKRSGEGNS</sequence>
<name>F6DPN2_DESRL</name>
<dbReference type="Proteomes" id="UP000009234">
    <property type="component" value="Chromosome"/>
</dbReference>
<evidence type="ECO:0000256" key="8">
    <source>
        <dbReference type="ARBA" id="ARBA00023125"/>
    </source>
</evidence>
<dbReference type="SUPFAM" id="SSF48150">
    <property type="entry name" value="DNA-glycosylase"/>
    <property type="match status" value="1"/>
</dbReference>
<proteinExistence type="inferred from homology"/>
<dbReference type="PANTHER" id="PTHR10359:SF18">
    <property type="entry name" value="ENDONUCLEASE III"/>
    <property type="match status" value="1"/>
</dbReference>
<comment type="function">
    <text evidence="12">DNA repair enzyme that has both DNA N-glycosylase activity and AP-lyase activity. The DNA N-glycosylase activity releases various damaged pyrimidines from DNA by cleaving the N-glycosidic bond, leaving an AP (apurinic/apyrimidinic) site. The AP-lyase activity cleaves the phosphodiester bond 3' to the AP site by a beta-elimination, leaving a 3'-terminal unsaturated sugar and a product with a terminal 5'-phosphate.</text>
</comment>
<dbReference type="InterPro" id="IPR004036">
    <property type="entry name" value="Endonuclease-III-like_CS2"/>
</dbReference>
<dbReference type="EMBL" id="CP002780">
    <property type="protein sequence ID" value="AEG59609.1"/>
    <property type="molecule type" value="Genomic_DNA"/>
</dbReference>